<dbReference type="AlphaFoldDB" id="A0A1F6DY48"/>
<gene>
    <name evidence="1" type="ORF">A3D71_00205</name>
</gene>
<organism evidence="1 2">
    <name type="scientific">Candidatus Kaiserbacteria bacterium RIFCSPHIGHO2_02_FULL_55_20</name>
    <dbReference type="NCBI Taxonomy" id="1798497"/>
    <lineage>
        <taxon>Bacteria</taxon>
        <taxon>Candidatus Kaiseribacteriota</taxon>
    </lineage>
</organism>
<name>A0A1F6DY48_9BACT</name>
<dbReference type="STRING" id="1798497.A3D71_00205"/>
<reference evidence="1 2" key="1">
    <citation type="journal article" date="2016" name="Nat. Commun.">
        <title>Thousands of microbial genomes shed light on interconnected biogeochemical processes in an aquifer system.</title>
        <authorList>
            <person name="Anantharaman K."/>
            <person name="Brown C.T."/>
            <person name="Hug L.A."/>
            <person name="Sharon I."/>
            <person name="Castelle C.J."/>
            <person name="Probst A.J."/>
            <person name="Thomas B.C."/>
            <person name="Singh A."/>
            <person name="Wilkins M.J."/>
            <person name="Karaoz U."/>
            <person name="Brodie E.L."/>
            <person name="Williams K.H."/>
            <person name="Hubbard S.S."/>
            <person name="Banfield J.F."/>
        </authorList>
    </citation>
    <scope>NUCLEOTIDE SEQUENCE [LARGE SCALE GENOMIC DNA]</scope>
</reference>
<sequence length="72" mass="8788">MDKDNKRERFKRLATQRTNALLQKLKVLGNCANRSAYEYTEEEINKIFSEVERRVREVKAKFHFTKHREFKL</sequence>
<evidence type="ECO:0000313" key="1">
    <source>
        <dbReference type="EMBL" id="OGG66349.1"/>
    </source>
</evidence>
<evidence type="ECO:0000313" key="2">
    <source>
        <dbReference type="Proteomes" id="UP000177652"/>
    </source>
</evidence>
<proteinExistence type="predicted"/>
<protein>
    <submittedName>
        <fullName evidence="1">Uncharacterized protein</fullName>
    </submittedName>
</protein>
<dbReference type="EMBL" id="MFLK01000011">
    <property type="protein sequence ID" value="OGG66349.1"/>
    <property type="molecule type" value="Genomic_DNA"/>
</dbReference>
<dbReference type="Proteomes" id="UP000177652">
    <property type="component" value="Unassembled WGS sequence"/>
</dbReference>
<comment type="caution">
    <text evidence="1">The sequence shown here is derived from an EMBL/GenBank/DDBJ whole genome shotgun (WGS) entry which is preliminary data.</text>
</comment>
<accession>A0A1F6DY48</accession>